<organism evidence="2 3">
    <name type="scientific">Roridomyces roridus</name>
    <dbReference type="NCBI Taxonomy" id="1738132"/>
    <lineage>
        <taxon>Eukaryota</taxon>
        <taxon>Fungi</taxon>
        <taxon>Dikarya</taxon>
        <taxon>Basidiomycota</taxon>
        <taxon>Agaricomycotina</taxon>
        <taxon>Agaricomycetes</taxon>
        <taxon>Agaricomycetidae</taxon>
        <taxon>Agaricales</taxon>
        <taxon>Marasmiineae</taxon>
        <taxon>Mycenaceae</taxon>
        <taxon>Roridomyces</taxon>
    </lineage>
</organism>
<name>A0AAD7AZF0_9AGAR</name>
<keyword evidence="3" id="KW-1185">Reference proteome</keyword>
<accession>A0AAD7AZF0</accession>
<feature type="region of interest" description="Disordered" evidence="1">
    <location>
        <begin position="54"/>
        <end position="147"/>
    </location>
</feature>
<feature type="compositionally biased region" description="Acidic residues" evidence="1">
    <location>
        <begin position="56"/>
        <end position="67"/>
    </location>
</feature>
<evidence type="ECO:0000313" key="2">
    <source>
        <dbReference type="EMBL" id="KAJ7604918.1"/>
    </source>
</evidence>
<evidence type="ECO:0000256" key="1">
    <source>
        <dbReference type="SAM" id="MobiDB-lite"/>
    </source>
</evidence>
<comment type="caution">
    <text evidence="2">The sequence shown here is derived from an EMBL/GenBank/DDBJ whole genome shotgun (WGS) entry which is preliminary data.</text>
</comment>
<protein>
    <submittedName>
        <fullName evidence="2">Uncharacterized protein</fullName>
    </submittedName>
</protein>
<reference evidence="2" key="1">
    <citation type="submission" date="2023-03" db="EMBL/GenBank/DDBJ databases">
        <title>Massive genome expansion in bonnet fungi (Mycena s.s.) driven by repeated elements and novel gene families across ecological guilds.</title>
        <authorList>
            <consortium name="Lawrence Berkeley National Laboratory"/>
            <person name="Harder C.B."/>
            <person name="Miyauchi S."/>
            <person name="Viragh M."/>
            <person name="Kuo A."/>
            <person name="Thoen E."/>
            <person name="Andreopoulos B."/>
            <person name="Lu D."/>
            <person name="Skrede I."/>
            <person name="Drula E."/>
            <person name="Henrissat B."/>
            <person name="Morin E."/>
            <person name="Kohler A."/>
            <person name="Barry K."/>
            <person name="LaButti K."/>
            <person name="Morin E."/>
            <person name="Salamov A."/>
            <person name="Lipzen A."/>
            <person name="Mereny Z."/>
            <person name="Hegedus B."/>
            <person name="Baldrian P."/>
            <person name="Stursova M."/>
            <person name="Weitz H."/>
            <person name="Taylor A."/>
            <person name="Grigoriev I.V."/>
            <person name="Nagy L.G."/>
            <person name="Martin F."/>
            <person name="Kauserud H."/>
        </authorList>
    </citation>
    <scope>NUCLEOTIDE SEQUENCE</scope>
    <source>
        <strain evidence="2">9284</strain>
    </source>
</reference>
<sequence>MIVIIGIGSYDMKYLSHAYPSFFGQNLGGARPPPPALKVDGVFDALMWLPAKAPEVSEEEEDDDLDDPVVAPGDSRKKKRVIIVNSDGEEEEEAQRPPKKKAKATSSAGPTVKVIDVDESDDEPTGGQSRRGPANTSRAHFHPPRAVTSNGNRRWDLAIDKWVKDSDELYHLRLKDHEWTLLEALGGILGIFTAVTLQMSRAGTPTLPWVIPMYERMLRELKSNHDDSNLPDALRVAVVAGLEKLETYYARALGCQFNIIATSHQCVLGFNFLLS</sequence>
<dbReference type="EMBL" id="JARKIF010000086">
    <property type="protein sequence ID" value="KAJ7604918.1"/>
    <property type="molecule type" value="Genomic_DNA"/>
</dbReference>
<evidence type="ECO:0000313" key="3">
    <source>
        <dbReference type="Proteomes" id="UP001221142"/>
    </source>
</evidence>
<proteinExistence type="predicted"/>
<dbReference type="Proteomes" id="UP001221142">
    <property type="component" value="Unassembled WGS sequence"/>
</dbReference>
<gene>
    <name evidence="2" type="ORF">FB45DRAFT_1069775</name>
</gene>
<dbReference type="AlphaFoldDB" id="A0AAD7AZF0"/>